<evidence type="ECO:0000313" key="3">
    <source>
        <dbReference type="EMBL" id="BBZ36294.1"/>
    </source>
</evidence>
<keyword evidence="4" id="KW-1185">Reference proteome</keyword>
<evidence type="ECO:0000259" key="2">
    <source>
        <dbReference type="Pfam" id="PF06722"/>
    </source>
</evidence>
<dbReference type="Proteomes" id="UP000466931">
    <property type="component" value="Chromosome"/>
</dbReference>
<gene>
    <name evidence="3" type="ORF">MCNF_48990</name>
</gene>
<dbReference type="SUPFAM" id="SSF53756">
    <property type="entry name" value="UDP-Glycosyltransferase/glycogen phosphorylase"/>
    <property type="match status" value="1"/>
</dbReference>
<keyword evidence="3" id="KW-0808">Transferase</keyword>
<dbReference type="InterPro" id="IPR004276">
    <property type="entry name" value="GlycoTrans_28_N"/>
</dbReference>
<protein>
    <submittedName>
        <fullName evidence="3">Glycosyltransferase GtfA</fullName>
    </submittedName>
</protein>
<dbReference type="EMBL" id="AP022612">
    <property type="protein sequence ID" value="BBZ36294.1"/>
    <property type="molecule type" value="Genomic_DNA"/>
</dbReference>
<evidence type="ECO:0000259" key="1">
    <source>
        <dbReference type="Pfam" id="PF03033"/>
    </source>
</evidence>
<dbReference type="InterPro" id="IPR002213">
    <property type="entry name" value="UDP_glucos_trans"/>
</dbReference>
<dbReference type="Pfam" id="PF03033">
    <property type="entry name" value="Glyco_transf_28"/>
    <property type="match status" value="1"/>
</dbReference>
<proteinExistence type="predicted"/>
<accession>A0A7I7Y4N9</accession>
<dbReference type="GO" id="GO:0016758">
    <property type="term" value="F:hexosyltransferase activity"/>
    <property type="evidence" value="ECO:0007669"/>
    <property type="project" value="InterPro"/>
</dbReference>
<sequence length="434" mass="47732">MARERPVKFVFASYGTRGDVEPCVVIGRELVRRGHQVRLAVPPDQVGFVESGGLPAVEYGLDVRAPVEAARDFFHALTHRFWNVTGLIRLYRNLFRPVRECWTEMNRTLLVVTDSADVVITGPSFPEVVANVAERNAISLVALHFYPQRPNGRLVPGLPAPLVRWMVELNDWLYWRLTKGIENAQRAELGLAPARTPAPGRLIARGTLEIQAYDPICFPGLATEWAQWESQRPFVGALTMEMATEVDDEVLSWIAAGSAPILFGFGSIPVKSPAEMMDMITSACAELGARALVVAGWSDMAGLRVPDDVKLVTSVSYAAVFPQCRAVVHHGGAGTIPIGLRAGVPTLALWLLPEQSFYGGQLKRLGAGYARRFAKTTPKTLVKDLTRVLESDCTQRARALGSQMSDAAVSCRRAADILEEYARRDSPQRRRSAD</sequence>
<dbReference type="FunFam" id="3.40.50.2000:FF:000009">
    <property type="entry name" value="Sterol 3-beta-glucosyltransferase UGT80A2"/>
    <property type="match status" value="1"/>
</dbReference>
<dbReference type="GO" id="GO:0008194">
    <property type="term" value="F:UDP-glycosyltransferase activity"/>
    <property type="evidence" value="ECO:0007669"/>
    <property type="project" value="InterPro"/>
</dbReference>
<feature type="domain" description="Glycosyltransferase family 28 N-terminal" evidence="1">
    <location>
        <begin position="9"/>
        <end position="83"/>
    </location>
</feature>
<feature type="domain" description="Erythromycin biosynthesis protein CIII-like C-terminal" evidence="2">
    <location>
        <begin position="304"/>
        <end position="410"/>
    </location>
</feature>
<organism evidence="3 4">
    <name type="scientific">Mycolicibacterium confluentis</name>
    <dbReference type="NCBI Taxonomy" id="28047"/>
    <lineage>
        <taxon>Bacteria</taxon>
        <taxon>Bacillati</taxon>
        <taxon>Actinomycetota</taxon>
        <taxon>Actinomycetes</taxon>
        <taxon>Mycobacteriales</taxon>
        <taxon>Mycobacteriaceae</taxon>
        <taxon>Mycolicibacterium</taxon>
    </lineage>
</organism>
<dbReference type="AlphaFoldDB" id="A0A7I7Y4N9"/>
<dbReference type="GO" id="GO:0033072">
    <property type="term" value="P:vancomycin biosynthetic process"/>
    <property type="evidence" value="ECO:0007669"/>
    <property type="project" value="UniProtKB-ARBA"/>
</dbReference>
<name>A0A7I7Y4N9_9MYCO</name>
<dbReference type="InterPro" id="IPR050426">
    <property type="entry name" value="Glycosyltransferase_28"/>
</dbReference>
<dbReference type="PANTHER" id="PTHR48050:SF13">
    <property type="entry name" value="STEROL 3-BETA-GLUCOSYLTRANSFERASE UGT80A2"/>
    <property type="match status" value="1"/>
</dbReference>
<reference evidence="3" key="1">
    <citation type="journal article" date="2019" name="Emerg. Microbes Infect.">
        <title>Comprehensive subspecies identification of 175 nontuberculous mycobacteria species based on 7547 genomic profiles.</title>
        <authorList>
            <person name="Matsumoto Y."/>
            <person name="Kinjo T."/>
            <person name="Motooka D."/>
            <person name="Nabeya D."/>
            <person name="Jung N."/>
            <person name="Uechi K."/>
            <person name="Horii T."/>
            <person name="Iida T."/>
            <person name="Fujita J."/>
            <person name="Nakamura S."/>
        </authorList>
    </citation>
    <scope>NUCLEOTIDE SEQUENCE [LARGE SCALE GENOMIC DNA]</scope>
    <source>
        <strain evidence="3">JCM 13671</strain>
    </source>
</reference>
<dbReference type="GO" id="GO:0005975">
    <property type="term" value="P:carbohydrate metabolic process"/>
    <property type="evidence" value="ECO:0007669"/>
    <property type="project" value="InterPro"/>
</dbReference>
<dbReference type="Gene3D" id="3.40.50.2000">
    <property type="entry name" value="Glycogen Phosphorylase B"/>
    <property type="match status" value="2"/>
</dbReference>
<dbReference type="OrthoDB" id="3253247at2"/>
<evidence type="ECO:0000313" key="4">
    <source>
        <dbReference type="Proteomes" id="UP000466931"/>
    </source>
</evidence>
<dbReference type="Pfam" id="PF06722">
    <property type="entry name" value="EryCIII-like_C"/>
    <property type="match status" value="1"/>
</dbReference>
<dbReference type="InterPro" id="IPR010610">
    <property type="entry name" value="EryCIII-like_C"/>
</dbReference>
<dbReference type="PANTHER" id="PTHR48050">
    <property type="entry name" value="STEROL 3-BETA-GLUCOSYLTRANSFERASE"/>
    <property type="match status" value="1"/>
</dbReference>
<reference evidence="3" key="2">
    <citation type="submission" date="2020-02" db="EMBL/GenBank/DDBJ databases">
        <authorList>
            <person name="Matsumoto Y."/>
            <person name="Motooka D."/>
            <person name="Nakamura S."/>
        </authorList>
    </citation>
    <scope>NUCLEOTIDE SEQUENCE</scope>
    <source>
        <strain evidence="3">JCM 13671</strain>
    </source>
</reference>
<dbReference type="CDD" id="cd03784">
    <property type="entry name" value="GT1_Gtf-like"/>
    <property type="match status" value="1"/>
</dbReference>